<sequence>MTPLWISNIAFSVFTPPSNWSAYLVTQFLATIYHFSFAFIHVYRVPQLPPLLFLIAAILALISQKLVLGILFSNFTHSHRPFLPDSLNLFNLAAFSMASIQGVLTLFRIADLCFPAIMFLTTCCPTLEDRFLTKLDCNINHHILCIISHMSRKVWSIRSTLSLNEVQRPVIDR</sequence>
<feature type="transmembrane region" description="Helical" evidence="1">
    <location>
        <begin position="20"/>
        <end position="39"/>
    </location>
</feature>
<evidence type="ECO:0000313" key="2">
    <source>
        <dbReference type="EMBL" id="AMP88017.1"/>
    </source>
</evidence>
<keyword evidence="2" id="KW-0496">Mitochondrion</keyword>
<evidence type="ECO:0000256" key="1">
    <source>
        <dbReference type="SAM" id="Phobius"/>
    </source>
</evidence>
<gene>
    <name evidence="2" type="primary">orf173</name>
</gene>
<keyword evidence="1" id="KW-0812">Transmembrane</keyword>
<feature type="transmembrane region" description="Helical" evidence="1">
    <location>
        <begin position="51"/>
        <end position="72"/>
    </location>
</feature>
<geneLocation type="mitochondrion" evidence="2"/>
<proteinExistence type="predicted"/>
<keyword evidence="1" id="KW-1133">Transmembrane helix</keyword>
<protein>
    <submittedName>
        <fullName evidence="2">Uncharacterized protein</fullName>
    </submittedName>
</protein>
<name>A0A1D6YDA8_FUNMO</name>
<dbReference type="AlphaFoldDB" id="A0A1D6YDA8"/>
<keyword evidence="1" id="KW-0472">Membrane</keyword>
<accession>A0A1D6YDA8</accession>
<dbReference type="EMBL" id="KT371477">
    <property type="protein sequence ID" value="AMP88017.1"/>
    <property type="molecule type" value="Genomic_DNA"/>
</dbReference>
<feature type="transmembrane region" description="Helical" evidence="1">
    <location>
        <begin position="92"/>
        <end position="110"/>
    </location>
</feature>
<reference evidence="2" key="1">
    <citation type="journal article" date="2016" name="Mycorrhiza">
        <title>The large (134.9 kb) mitochondrial genome of the glomeromycete Funneliformis mosseae.</title>
        <authorList>
            <person name="Nadimi M."/>
            <person name="Stefani F.O.P."/>
            <person name="Hijri M."/>
        </authorList>
    </citation>
    <scope>NUCLEOTIDE SEQUENCE</scope>
</reference>
<organism evidence="2">
    <name type="scientific">Funneliformis mosseae</name>
    <name type="common">Endomycorrhizal fungus</name>
    <name type="synonym">Glomus mosseae</name>
    <dbReference type="NCBI Taxonomy" id="27381"/>
    <lineage>
        <taxon>Eukaryota</taxon>
        <taxon>Fungi</taxon>
        <taxon>Fungi incertae sedis</taxon>
        <taxon>Mucoromycota</taxon>
        <taxon>Glomeromycotina</taxon>
        <taxon>Glomeromycetes</taxon>
        <taxon>Glomerales</taxon>
        <taxon>Glomeraceae</taxon>
        <taxon>Funneliformis</taxon>
    </lineage>
</organism>